<reference evidence="6" key="1">
    <citation type="submission" date="2023-07" db="EMBL/GenBank/DDBJ databases">
        <title>30 novel species of actinomycetes from the DSMZ collection.</title>
        <authorList>
            <person name="Nouioui I."/>
        </authorList>
    </citation>
    <scope>NUCLEOTIDE SEQUENCE [LARGE SCALE GENOMIC DNA]</scope>
    <source>
        <strain evidence="6">DSM 44917</strain>
    </source>
</reference>
<dbReference type="EMBL" id="JAVREN010000012">
    <property type="protein sequence ID" value="MDT0307528.1"/>
    <property type="molecule type" value="Genomic_DNA"/>
</dbReference>
<organism evidence="5 6">
    <name type="scientific">Streptomyces boetiae</name>
    <dbReference type="NCBI Taxonomy" id="3075541"/>
    <lineage>
        <taxon>Bacteria</taxon>
        <taxon>Bacillati</taxon>
        <taxon>Actinomycetota</taxon>
        <taxon>Actinomycetes</taxon>
        <taxon>Kitasatosporales</taxon>
        <taxon>Streptomycetaceae</taxon>
        <taxon>Streptomyces</taxon>
    </lineage>
</organism>
<dbReference type="PROSITE" id="PS51257">
    <property type="entry name" value="PROKAR_LIPOPROTEIN"/>
    <property type="match status" value="1"/>
</dbReference>
<dbReference type="Pfam" id="PF13458">
    <property type="entry name" value="Peripla_BP_6"/>
    <property type="match status" value="1"/>
</dbReference>
<proteinExistence type="inferred from homology"/>
<gene>
    <name evidence="5" type="ORF">RM780_11205</name>
</gene>
<evidence type="ECO:0000313" key="6">
    <source>
        <dbReference type="Proteomes" id="UP001183388"/>
    </source>
</evidence>
<dbReference type="InterPro" id="IPR051010">
    <property type="entry name" value="BCAA_transport"/>
</dbReference>
<evidence type="ECO:0000256" key="3">
    <source>
        <dbReference type="SAM" id="SignalP"/>
    </source>
</evidence>
<comment type="similarity">
    <text evidence="1">Belongs to the leucine-binding protein family.</text>
</comment>
<dbReference type="SUPFAM" id="SSF53822">
    <property type="entry name" value="Periplasmic binding protein-like I"/>
    <property type="match status" value="1"/>
</dbReference>
<evidence type="ECO:0000313" key="5">
    <source>
        <dbReference type="EMBL" id="MDT0307528.1"/>
    </source>
</evidence>
<dbReference type="RefSeq" id="WP_311630477.1">
    <property type="nucleotide sequence ID" value="NZ_JAVREN010000012.1"/>
</dbReference>
<evidence type="ECO:0000259" key="4">
    <source>
        <dbReference type="Pfam" id="PF13458"/>
    </source>
</evidence>
<evidence type="ECO:0000256" key="1">
    <source>
        <dbReference type="ARBA" id="ARBA00010062"/>
    </source>
</evidence>
<protein>
    <submittedName>
        <fullName evidence="5">ABC transporter substrate-binding protein</fullName>
    </submittedName>
</protein>
<keyword evidence="2 3" id="KW-0732">Signal</keyword>
<feature type="domain" description="Leucine-binding protein" evidence="4">
    <location>
        <begin position="33"/>
        <end position="367"/>
    </location>
</feature>
<dbReference type="InterPro" id="IPR028081">
    <property type="entry name" value="Leu-bd"/>
</dbReference>
<accession>A0ABU2L8A4</accession>
<name>A0ABU2L8A4_9ACTN</name>
<feature type="signal peptide" evidence="3">
    <location>
        <begin position="1"/>
        <end position="22"/>
    </location>
</feature>
<dbReference type="PANTHER" id="PTHR30483">
    <property type="entry name" value="LEUCINE-SPECIFIC-BINDING PROTEIN"/>
    <property type="match status" value="1"/>
</dbReference>
<dbReference type="Gene3D" id="3.40.50.2300">
    <property type="match status" value="2"/>
</dbReference>
<evidence type="ECO:0000256" key="2">
    <source>
        <dbReference type="ARBA" id="ARBA00022729"/>
    </source>
</evidence>
<sequence>MLFRPAAALTAAAILVSTAACASDSDSGGDGGTVTVGAILSMSGVYSTLGPAQRNAMDLGVQALNETGFTVAGEQYELEISYADDGSDPATTGVTALREMTQAQELPVIAYGLGSATYVPQLERTPVPMINVLDSSYPSILDLNENLFLTRGGSPTYVPGCLHYAREELGAASVSVITASGEPYGEGLTQLVQESAGREGVEIAASSEFPLGATDYSNAIGEAVAADPDAIYLSSVTGVILPVLKQLRQSGYDGPVLHSSGVNPEQAEEILGSGFDTIMTNNYDCAGTLPTTSANPATSAFAEDYQAAYDEYPQDLTMWAYDFPFIVAEAMERAGTTTDPQAITEALHEIEVPEGTVSGWIAGEDGRLFTDRGARTASEVTTWCSGQQTIDSALTFDVVDGEIVSPELAADPCS</sequence>
<dbReference type="Proteomes" id="UP001183388">
    <property type="component" value="Unassembled WGS sequence"/>
</dbReference>
<feature type="chain" id="PRO_5047060991" evidence="3">
    <location>
        <begin position="23"/>
        <end position="414"/>
    </location>
</feature>
<dbReference type="InterPro" id="IPR028082">
    <property type="entry name" value="Peripla_BP_I"/>
</dbReference>
<comment type="caution">
    <text evidence="5">The sequence shown here is derived from an EMBL/GenBank/DDBJ whole genome shotgun (WGS) entry which is preliminary data.</text>
</comment>
<keyword evidence="6" id="KW-1185">Reference proteome</keyword>
<dbReference type="PANTHER" id="PTHR30483:SF6">
    <property type="entry name" value="PERIPLASMIC BINDING PROTEIN OF ABC TRANSPORTER FOR NATURAL AMINO ACIDS"/>
    <property type="match status" value="1"/>
</dbReference>